<dbReference type="EMBL" id="JASBNA010000025">
    <property type="protein sequence ID" value="KAK7684456.1"/>
    <property type="molecule type" value="Genomic_DNA"/>
</dbReference>
<feature type="compositionally biased region" description="Basic and acidic residues" evidence="1">
    <location>
        <begin position="104"/>
        <end position="114"/>
    </location>
</feature>
<gene>
    <name evidence="2" type="ORF">QCA50_012403</name>
</gene>
<keyword evidence="3" id="KW-1185">Reference proteome</keyword>
<evidence type="ECO:0000256" key="1">
    <source>
        <dbReference type="SAM" id="MobiDB-lite"/>
    </source>
</evidence>
<sequence>MSDFERFFKELDRRMDMPDESIDDYLARLAEQRRRSPSIENRDRTDAIVIEDSPPEEATSNKGSNVEIPIDNGTTSRVALPTNNEPIFEITSSKRKVMTNELELSERKDKRIKLSPEPPSCTTSNYNKIAQNPSAQQQGSTSRQGRADLKIQTSKSIPNRHEVRKTPEPGRHITSKESPAPGKTEQPPSNIDNAGTADIVRNRPQPSHSNEKKRAINDSPVLAPKEPKSL</sequence>
<feature type="region of interest" description="Disordered" evidence="1">
    <location>
        <begin position="33"/>
        <end position="83"/>
    </location>
</feature>
<protein>
    <submittedName>
        <fullName evidence="2">Uncharacterized protein</fullName>
    </submittedName>
</protein>
<feature type="region of interest" description="Disordered" evidence="1">
    <location>
        <begin position="99"/>
        <end position="230"/>
    </location>
</feature>
<evidence type="ECO:0000313" key="2">
    <source>
        <dbReference type="EMBL" id="KAK7684456.1"/>
    </source>
</evidence>
<comment type="caution">
    <text evidence="2">The sequence shown here is derived from an EMBL/GenBank/DDBJ whole genome shotgun (WGS) entry which is preliminary data.</text>
</comment>
<reference evidence="2 3" key="1">
    <citation type="submission" date="2022-09" db="EMBL/GenBank/DDBJ databases">
        <authorList>
            <person name="Palmer J.M."/>
        </authorList>
    </citation>
    <scope>NUCLEOTIDE SEQUENCE [LARGE SCALE GENOMIC DNA]</scope>
    <source>
        <strain evidence="2 3">DSM 7382</strain>
    </source>
</reference>
<feature type="compositionally biased region" description="Polar residues" evidence="1">
    <location>
        <begin position="120"/>
        <end position="144"/>
    </location>
</feature>
<proteinExistence type="predicted"/>
<accession>A0AAW0FUG6</accession>
<evidence type="ECO:0000313" key="3">
    <source>
        <dbReference type="Proteomes" id="UP001385951"/>
    </source>
</evidence>
<name>A0AAW0FUG6_9APHY</name>
<dbReference type="Proteomes" id="UP001385951">
    <property type="component" value="Unassembled WGS sequence"/>
</dbReference>
<organism evidence="2 3">
    <name type="scientific">Cerrena zonata</name>
    <dbReference type="NCBI Taxonomy" id="2478898"/>
    <lineage>
        <taxon>Eukaryota</taxon>
        <taxon>Fungi</taxon>
        <taxon>Dikarya</taxon>
        <taxon>Basidiomycota</taxon>
        <taxon>Agaricomycotina</taxon>
        <taxon>Agaricomycetes</taxon>
        <taxon>Polyporales</taxon>
        <taxon>Cerrenaceae</taxon>
        <taxon>Cerrena</taxon>
    </lineage>
</organism>
<feature type="compositionally biased region" description="Polar residues" evidence="1">
    <location>
        <begin position="72"/>
        <end position="83"/>
    </location>
</feature>
<dbReference type="AlphaFoldDB" id="A0AAW0FUG6"/>
<feature type="compositionally biased region" description="Basic and acidic residues" evidence="1">
    <location>
        <begin position="159"/>
        <end position="175"/>
    </location>
</feature>